<dbReference type="Pfam" id="PF10895">
    <property type="entry name" value="DUF2715"/>
    <property type="match status" value="1"/>
</dbReference>
<proteinExistence type="predicted"/>
<protein>
    <submittedName>
        <fullName evidence="2">DUF2715 domain-containing protein</fullName>
    </submittedName>
</protein>
<dbReference type="EMBL" id="CDNC01000049">
    <property type="protein sequence ID" value="CEM63188.1"/>
    <property type="molecule type" value="Genomic_DNA"/>
</dbReference>
<evidence type="ECO:0000313" key="2">
    <source>
        <dbReference type="EMBL" id="QEJ97551.1"/>
    </source>
</evidence>
<dbReference type="Proteomes" id="UP000042527">
    <property type="component" value="Unassembled WGS sequence"/>
</dbReference>
<dbReference type="Proteomes" id="UP000323594">
    <property type="component" value="Chromosome"/>
</dbReference>
<keyword evidence="3" id="KW-1185">Reference proteome</keyword>
<reference evidence="1" key="2">
    <citation type="submission" date="2015-01" db="EMBL/GenBank/DDBJ databases">
        <authorList>
            <person name="Xiang T."/>
            <person name="Song Y."/>
            <person name="Huang L."/>
            <person name="Wang B."/>
            <person name="Wu P."/>
        </authorList>
    </citation>
    <scope>NUCLEOTIDE SEQUENCE [LARGE SCALE GENOMIC DNA]</scope>
    <source>
        <strain evidence="1">V1</strain>
    </source>
</reference>
<dbReference type="AlphaFoldDB" id="A0A0B7GXE4"/>
<reference evidence="2 4" key="3">
    <citation type="submission" date="2019-08" db="EMBL/GenBank/DDBJ databases">
        <authorList>
            <person name="Kuhnert P."/>
        </authorList>
    </citation>
    <scope>NUCLEOTIDE SEQUENCE [LARGE SCALE GENOMIC DNA]</scope>
    <source>
        <strain evidence="2 4">B36.5</strain>
    </source>
</reference>
<evidence type="ECO:0000313" key="4">
    <source>
        <dbReference type="Proteomes" id="UP000323594"/>
    </source>
</evidence>
<evidence type="ECO:0000313" key="3">
    <source>
        <dbReference type="Proteomes" id="UP000042527"/>
    </source>
</evidence>
<dbReference type="GeneID" id="57752497"/>
<dbReference type="InterPro" id="IPR024471">
    <property type="entry name" value="DUF2715"/>
</dbReference>
<evidence type="ECO:0000313" key="1">
    <source>
        <dbReference type="EMBL" id="CEM63188.1"/>
    </source>
</evidence>
<name>A0A0B7GXE4_TREPH</name>
<dbReference type="RefSeq" id="WP_024752301.1">
    <property type="nucleotide sequence ID" value="NZ_CDNC01000049.1"/>
</dbReference>
<organism evidence="1 3">
    <name type="scientific">Treponema phagedenis</name>
    <dbReference type="NCBI Taxonomy" id="162"/>
    <lineage>
        <taxon>Bacteria</taxon>
        <taxon>Pseudomonadati</taxon>
        <taxon>Spirochaetota</taxon>
        <taxon>Spirochaetia</taxon>
        <taxon>Spirochaetales</taxon>
        <taxon>Treponemataceae</taxon>
        <taxon>Treponema</taxon>
    </lineage>
</organism>
<accession>A0A0B7GXE4</accession>
<dbReference type="EMBL" id="CP042817">
    <property type="protein sequence ID" value="QEJ97551.1"/>
    <property type="molecule type" value="Genomic_DNA"/>
</dbReference>
<sequence>MKKQTKLFILLTLCFESAALHIHARPFEEYVLAPKLGGSWVMAYEANPRYRESDDKHVLHMGGITIDFDALFNHKSGFSFLITNNIYLLINPMAINNPPAIPLIPLYSLNFLFGYTHGLGTNFEFTAAAGIGISTFVLSAFAISIPIQLNFVPYFTEKYGLYISVAENLAYIIESEGIFINTLNFSIGPSFRL</sequence>
<reference evidence="3" key="1">
    <citation type="submission" date="2015-01" db="EMBL/GenBank/DDBJ databases">
        <authorList>
            <person name="Manzoor Shahid"/>
            <person name="Zubair Saima"/>
        </authorList>
    </citation>
    <scope>NUCLEOTIDE SEQUENCE [LARGE SCALE GENOMIC DNA]</scope>
    <source>
        <strain evidence="3">V1</strain>
    </source>
</reference>
<dbReference type="OrthoDB" id="365929at2"/>
<gene>
    <name evidence="2" type="ORF">FUT82_05725</name>
    <name evidence="1" type="ORF">TPHV1_70051</name>
</gene>